<dbReference type="InterPro" id="IPR029044">
    <property type="entry name" value="Nucleotide-diphossugar_trans"/>
</dbReference>
<keyword evidence="2" id="KW-0808">Transferase</keyword>
<gene>
    <name evidence="2" type="ORF">HQM25_13550</name>
</gene>
<dbReference type="EMBL" id="CP054038">
    <property type="protein sequence ID" value="QKJ20281.1"/>
    <property type="molecule type" value="Genomic_DNA"/>
</dbReference>
<organism evidence="2 3">
    <name type="scientific">Microbacterium hominis</name>
    <dbReference type="NCBI Taxonomy" id="162426"/>
    <lineage>
        <taxon>Bacteria</taxon>
        <taxon>Bacillati</taxon>
        <taxon>Actinomycetota</taxon>
        <taxon>Actinomycetes</taxon>
        <taxon>Micrococcales</taxon>
        <taxon>Microbacteriaceae</taxon>
        <taxon>Microbacterium</taxon>
    </lineage>
</organism>
<dbReference type="AlphaFoldDB" id="A0A7D4THR3"/>
<dbReference type="CDD" id="cd00761">
    <property type="entry name" value="Glyco_tranf_GTA_type"/>
    <property type="match status" value="1"/>
</dbReference>
<accession>A0A7D4THR3</accession>
<dbReference type="PANTHER" id="PTHR43685">
    <property type="entry name" value="GLYCOSYLTRANSFERASE"/>
    <property type="match status" value="1"/>
</dbReference>
<dbReference type="GO" id="GO:0016740">
    <property type="term" value="F:transferase activity"/>
    <property type="evidence" value="ECO:0007669"/>
    <property type="project" value="UniProtKB-KW"/>
</dbReference>
<name>A0A7D4THR3_9MICO</name>
<dbReference type="PANTHER" id="PTHR43685:SF2">
    <property type="entry name" value="GLYCOSYLTRANSFERASE 2-LIKE DOMAIN-CONTAINING PROTEIN"/>
    <property type="match status" value="1"/>
</dbReference>
<protein>
    <submittedName>
        <fullName evidence="2">Glycosyltransferase</fullName>
    </submittedName>
</protein>
<dbReference type="InterPro" id="IPR001173">
    <property type="entry name" value="Glyco_trans_2-like"/>
</dbReference>
<dbReference type="Gene3D" id="3.90.550.10">
    <property type="entry name" value="Spore Coat Polysaccharide Biosynthesis Protein SpsA, Chain A"/>
    <property type="match status" value="1"/>
</dbReference>
<dbReference type="RefSeq" id="WP_172990716.1">
    <property type="nucleotide sequence ID" value="NZ_CP054038.1"/>
</dbReference>
<reference evidence="2 3" key="1">
    <citation type="submission" date="2020-05" db="EMBL/GenBank/DDBJ databases">
        <title>Strain PA2F3 complete genome.</title>
        <authorList>
            <person name="Kim Y.-S."/>
            <person name="Kim S.-J."/>
            <person name="Jung H.-k."/>
            <person name="Kim S.-E."/>
            <person name="Kim K.-H."/>
        </authorList>
    </citation>
    <scope>NUCLEOTIDE SEQUENCE [LARGE SCALE GENOMIC DNA]</scope>
    <source>
        <strain evidence="2 3">PA2F3</strain>
    </source>
</reference>
<evidence type="ECO:0000313" key="3">
    <source>
        <dbReference type="Proteomes" id="UP000502498"/>
    </source>
</evidence>
<dbReference type="InterPro" id="IPR050834">
    <property type="entry name" value="Glycosyltransf_2"/>
</dbReference>
<dbReference type="Pfam" id="PF00535">
    <property type="entry name" value="Glycos_transf_2"/>
    <property type="match status" value="1"/>
</dbReference>
<proteinExistence type="predicted"/>
<evidence type="ECO:0000313" key="2">
    <source>
        <dbReference type="EMBL" id="QKJ20281.1"/>
    </source>
</evidence>
<feature type="domain" description="Glycosyltransferase 2-like" evidence="1">
    <location>
        <begin position="9"/>
        <end position="131"/>
    </location>
</feature>
<dbReference type="SUPFAM" id="SSF53448">
    <property type="entry name" value="Nucleotide-diphospho-sugar transferases"/>
    <property type="match status" value="1"/>
</dbReference>
<evidence type="ECO:0000259" key="1">
    <source>
        <dbReference type="Pfam" id="PF00535"/>
    </source>
</evidence>
<dbReference type="Proteomes" id="UP000502498">
    <property type="component" value="Chromosome"/>
</dbReference>
<sequence length="310" mass="33470">MPRPEDVTLAICTRERPEMLSTALASFTSVTPPGVQILVVDSASTTWRTREVARDAGVDYVRTDVKGLSIARNVALEASSRPIIVYTDDDCAAVEGWLDPFLAQFDDTGVGCVTGRMLDHTLIGAGTSRPSRRFSRTIEGLDAGHGAIMGFRRERVVALGGFDPVLGAGRALAGAEDLDIFCRILDDGAAIVFDPACVVHHVHTREGGAYTELHRGYGLGLGALAAKWVRMHPRVGATMIAIVVKRTISRVWRFRSNARRRSADLAMLRGFGRGALTAMRFPLTGRVFVDEHPPEPITLNVSTSSGGDES</sequence>